<name>A0AB39R626_9ACTN</name>
<dbReference type="RefSeq" id="WP_369243632.1">
    <property type="nucleotide sequence ID" value="NZ_CP163443.1"/>
</dbReference>
<proteinExistence type="predicted"/>
<organism evidence="3">
    <name type="scientific">Streptomyces sp. R41</name>
    <dbReference type="NCBI Taxonomy" id="3238632"/>
    <lineage>
        <taxon>Bacteria</taxon>
        <taxon>Bacillati</taxon>
        <taxon>Actinomycetota</taxon>
        <taxon>Actinomycetes</taxon>
        <taxon>Kitasatosporales</taxon>
        <taxon>Streptomycetaceae</taxon>
        <taxon>Streptomyces</taxon>
    </lineage>
</organism>
<feature type="compositionally biased region" description="Basic and acidic residues" evidence="1">
    <location>
        <begin position="82"/>
        <end position="93"/>
    </location>
</feature>
<keyword evidence="2" id="KW-0812">Transmembrane</keyword>
<keyword evidence="2" id="KW-0472">Membrane</keyword>
<feature type="region of interest" description="Disordered" evidence="1">
    <location>
        <begin position="72"/>
        <end position="148"/>
    </location>
</feature>
<feature type="compositionally biased region" description="Basic residues" evidence="1">
    <location>
        <begin position="72"/>
        <end position="81"/>
    </location>
</feature>
<accession>A0AB39R626</accession>
<evidence type="ECO:0000256" key="2">
    <source>
        <dbReference type="SAM" id="Phobius"/>
    </source>
</evidence>
<keyword evidence="2" id="KW-1133">Transmembrane helix</keyword>
<feature type="transmembrane region" description="Helical" evidence="2">
    <location>
        <begin position="47"/>
        <end position="68"/>
    </location>
</feature>
<dbReference type="AlphaFoldDB" id="A0AB39R626"/>
<sequence>MIAILGLIILIAAVVVGVAGVLTNSGSGHELTGGFSVFGHGMTGSTGTLFLYGIIVGAAALFGLSLLLTGARRRAPRRGSASRREVNQSRRETTSAGPGRNDRGDQREPARAENANAQGDSPHGDRAPAPDGGRRSRLHLFGHRSAPG</sequence>
<gene>
    <name evidence="3" type="ORF">AB5J53_00305</name>
</gene>
<evidence type="ECO:0000313" key="3">
    <source>
        <dbReference type="EMBL" id="XDQ50275.1"/>
    </source>
</evidence>
<protein>
    <submittedName>
        <fullName evidence="3">Uncharacterized protein</fullName>
    </submittedName>
</protein>
<feature type="compositionally biased region" description="Basic and acidic residues" evidence="1">
    <location>
        <begin position="122"/>
        <end position="134"/>
    </location>
</feature>
<evidence type="ECO:0000256" key="1">
    <source>
        <dbReference type="SAM" id="MobiDB-lite"/>
    </source>
</evidence>
<feature type="compositionally biased region" description="Basic and acidic residues" evidence="1">
    <location>
        <begin position="100"/>
        <end position="111"/>
    </location>
</feature>
<reference evidence="3" key="1">
    <citation type="submission" date="2024-07" db="EMBL/GenBank/DDBJ databases">
        <authorList>
            <person name="Yu S.T."/>
        </authorList>
    </citation>
    <scope>NUCLEOTIDE SEQUENCE</scope>
    <source>
        <strain evidence="3">R41</strain>
    </source>
</reference>
<dbReference type="EMBL" id="CP163443">
    <property type="protein sequence ID" value="XDQ50275.1"/>
    <property type="molecule type" value="Genomic_DNA"/>
</dbReference>